<dbReference type="InterPro" id="IPR029052">
    <property type="entry name" value="Metallo-depent_PP-like"/>
</dbReference>
<dbReference type="InterPro" id="IPR004843">
    <property type="entry name" value="Calcineurin-like_PHP"/>
</dbReference>
<dbReference type="Gene3D" id="3.60.21.10">
    <property type="match status" value="1"/>
</dbReference>
<comment type="caution">
    <text evidence="6">The sequence shown here is derived from an EMBL/GenBank/DDBJ whole genome shotgun (WGS) entry which is preliminary data.</text>
</comment>
<reference evidence="6 7" key="1">
    <citation type="submission" date="2016-12" db="EMBL/GenBank/DDBJ databases">
        <title>Trade-off between light-utilization and light-protection in marine flavobacteria.</title>
        <authorList>
            <person name="Kumagai Y."/>
            <person name="Yoshizawa S."/>
            <person name="Kogure K."/>
            <person name="Iwasaki W."/>
        </authorList>
    </citation>
    <scope>NUCLEOTIDE SEQUENCE [LARGE SCALE GENOMIC DNA]</scope>
    <source>
        <strain evidence="6 7">KCTC 12100</strain>
    </source>
</reference>
<evidence type="ECO:0000256" key="3">
    <source>
        <dbReference type="SAM" id="SignalP"/>
    </source>
</evidence>
<keyword evidence="7" id="KW-1185">Reference proteome</keyword>
<dbReference type="RefSeq" id="WP_105050145.1">
    <property type="nucleotide sequence ID" value="NZ_CP150661.1"/>
</dbReference>
<feature type="domain" description="Calcineurin-like phosphoesterase" evidence="4">
    <location>
        <begin position="45"/>
        <end position="295"/>
    </location>
</feature>
<dbReference type="AlphaFoldDB" id="A0A2P6C8G1"/>
<dbReference type="Pfam" id="PF00149">
    <property type="entry name" value="Metallophos"/>
    <property type="match status" value="1"/>
</dbReference>
<evidence type="ECO:0000313" key="6">
    <source>
        <dbReference type="EMBL" id="PQJ69214.1"/>
    </source>
</evidence>
<proteinExistence type="predicted"/>
<evidence type="ECO:0000256" key="1">
    <source>
        <dbReference type="ARBA" id="ARBA00022729"/>
    </source>
</evidence>
<feature type="domain" description="Haemolysin activator HlyB C-terminal" evidence="5">
    <location>
        <begin position="1086"/>
        <end position="1184"/>
    </location>
</feature>
<feature type="signal peptide" evidence="3">
    <location>
        <begin position="1"/>
        <end position="20"/>
    </location>
</feature>
<dbReference type="OrthoDB" id="333971at2"/>
<evidence type="ECO:0000259" key="4">
    <source>
        <dbReference type="Pfam" id="PF00149"/>
    </source>
</evidence>
<sequence>MKLFKYAVFTLLFLLISACATIKKQIAENQPKVIKKDSSKIEHTFYLIGDAGNSTLEEDSPALKYLNKHIKNASEKSTLLFLGDNVYETGIPKKSSKNYPLAKRRIEAQTNVAKEFKGNSIFIPGNHDWYHGLDGLKREEKLVEKALGKSAFLPNNGCPLEKVNISDDIVLIIVDTHWYLTNWDKHPTINDDCEIKTRTKFFDEFEGLIKKARGKTTIVALHHPMFTNGSHGGKYSFKSHTNPLPILGSLKNLIRKTSGLSNTDIQNKKYNELRKRIITLSQENDKTIFVSGHDHNLQYIVEDNLPQIVSGSGSKTTPTKLSGNAKFTYAAQGFAKLNIYKDGSSNVRFYTVKDDKVVYETNVLPANEKKNYTTFPKSNITEKKSSIYTKEEIDKSGVYRFLWGKRYRKYFGTEVNAPTVNLDTLFGGLRPVRKGGGHQSKSLRLKDKKGREYVMRALRKNAVQYLQAVAFKDQYIEGQFNDTATEDLLSDVFTGSHPYAPFTIGKLSDAVGVYHTNPVLYYIPKQNSLGSFNTEFGDELYMIEERASSGHGDKESFGFSNELISTDDLLKKLNKNENHILDEKSYIRARLFDMLIGDWDRHEDQWRWAEFEEGEQTIYRPVPRDRDQAFSIFGDGFLLSVATKIIPTLRLMQSYEEELNSPKWFNLEPYPLDMALITTANKADWDAQVKRITTHLTDAIIDDAFTNFPIEVRDKTVAEIKTKLQGRRRNLQKISDTYFDHINKFQVIKGTNKDDWFDIDRLPNGKTKITGYRIIKGEKGTVFHERTYHKSKTKEIWIYGLDDDDHFVVKGEDKNLIKVRIIGGQNNDVYNIINGKKVKIYDYKSKKNTFITNKGNRKLTDDYETNIYDYRKLKNNQFLISPTIGFNPDDGVKIGVSNIYTAYGFERNPFTSQHTLNAAFYFATSGFELNYSSEFANVFKNWNLGINARFTSPNFAMNYFGIGNNTINPNANHEEEEEEYNRVRIREITAGSFIHWKGDLGAKIKVGVNLQNYKVEKTAYRFIIKEFDTDNDIFKNQQFINTEASYLFENADNNAYPTMGMKTSLKVGYTSNLNNNNNFGYLVPAVSFDHKLVSSGKLVFATKAKSHFNFGDSYEFYQAASIGGNDGLRGFRNQRFTGKNSFYQSTDVRLLLNKVKTSLAPLNIGIYSGFDYGRIWGQQNNTTNLERNKDWNTSYGGGVFFNAANMLVANIAAFNSDDGFRVTVNLGFNF</sequence>
<keyword evidence="1 3" id="KW-0732">Signal</keyword>
<protein>
    <submittedName>
        <fullName evidence="6">Phosphoesterase</fullName>
    </submittedName>
</protein>
<gene>
    <name evidence="6" type="ORF">BTO14_14410</name>
</gene>
<feature type="chain" id="PRO_5015165521" evidence="3">
    <location>
        <begin position="21"/>
        <end position="1230"/>
    </location>
</feature>
<dbReference type="Proteomes" id="UP000247345">
    <property type="component" value="Unassembled WGS sequence"/>
</dbReference>
<evidence type="ECO:0000313" key="7">
    <source>
        <dbReference type="Proteomes" id="UP000247345"/>
    </source>
</evidence>
<keyword evidence="2" id="KW-0378">Hydrolase</keyword>
<dbReference type="GO" id="GO:0016787">
    <property type="term" value="F:hydrolase activity"/>
    <property type="evidence" value="ECO:0007669"/>
    <property type="project" value="UniProtKB-KW"/>
</dbReference>
<dbReference type="InterPro" id="IPR051558">
    <property type="entry name" value="Metallophosphoesterase_PAP"/>
</dbReference>
<evidence type="ECO:0000259" key="5">
    <source>
        <dbReference type="Pfam" id="PF03865"/>
    </source>
</evidence>
<dbReference type="SUPFAM" id="SSF56300">
    <property type="entry name" value="Metallo-dependent phosphatases"/>
    <property type="match status" value="1"/>
</dbReference>
<dbReference type="Pfam" id="PF03865">
    <property type="entry name" value="ShlB"/>
    <property type="match status" value="1"/>
</dbReference>
<dbReference type="PANTHER" id="PTHR10161:SF14">
    <property type="entry name" value="TARTRATE-RESISTANT ACID PHOSPHATASE TYPE 5"/>
    <property type="match status" value="1"/>
</dbReference>
<organism evidence="6 7">
    <name type="scientific">Polaribacter butkevichii</name>
    <dbReference type="NCBI Taxonomy" id="218490"/>
    <lineage>
        <taxon>Bacteria</taxon>
        <taxon>Pseudomonadati</taxon>
        <taxon>Bacteroidota</taxon>
        <taxon>Flavobacteriia</taxon>
        <taxon>Flavobacteriales</taxon>
        <taxon>Flavobacteriaceae</taxon>
    </lineage>
</organism>
<name>A0A2P6C8G1_9FLAO</name>
<dbReference type="PROSITE" id="PS51257">
    <property type="entry name" value="PROKAR_LIPOPROTEIN"/>
    <property type="match status" value="1"/>
</dbReference>
<evidence type="ECO:0000256" key="2">
    <source>
        <dbReference type="ARBA" id="ARBA00022801"/>
    </source>
</evidence>
<dbReference type="InterPro" id="IPR005565">
    <property type="entry name" value="Hemolysn_activator_HlyB_C"/>
</dbReference>
<accession>A0A2P6C8G1</accession>
<dbReference type="EMBL" id="MSCK01000002">
    <property type="protein sequence ID" value="PQJ69214.1"/>
    <property type="molecule type" value="Genomic_DNA"/>
</dbReference>
<dbReference type="PANTHER" id="PTHR10161">
    <property type="entry name" value="TARTRATE-RESISTANT ACID PHOSPHATASE TYPE 5"/>
    <property type="match status" value="1"/>
</dbReference>